<reference evidence="5 6" key="1">
    <citation type="submission" date="2014-07" db="EMBL/GenBank/DDBJ databases">
        <title>Whole Genome Sequence of the Amycolatopsis methanolica 239.</title>
        <authorList>
            <person name="Tang B."/>
        </authorList>
    </citation>
    <scope>NUCLEOTIDE SEQUENCE [LARGE SCALE GENOMIC DNA]</scope>
    <source>
        <strain evidence="5 6">239</strain>
    </source>
</reference>
<dbReference type="EMBL" id="CP009110">
    <property type="protein sequence ID" value="AIJ26636.1"/>
    <property type="molecule type" value="Genomic_DNA"/>
</dbReference>
<dbReference type="OrthoDB" id="9809379at2"/>
<organism evidence="5 6">
    <name type="scientific">Amycolatopsis methanolica 239</name>
    <dbReference type="NCBI Taxonomy" id="1068978"/>
    <lineage>
        <taxon>Bacteria</taxon>
        <taxon>Bacillati</taxon>
        <taxon>Actinomycetota</taxon>
        <taxon>Actinomycetes</taxon>
        <taxon>Pseudonocardiales</taxon>
        <taxon>Pseudonocardiaceae</taxon>
        <taxon>Amycolatopsis</taxon>
        <taxon>Amycolatopsis methanolica group</taxon>
    </lineage>
</organism>
<dbReference type="CDD" id="cd19481">
    <property type="entry name" value="RecA-like_protease"/>
    <property type="match status" value="1"/>
</dbReference>
<dbReference type="Proteomes" id="UP000062973">
    <property type="component" value="Chromosome"/>
</dbReference>
<keyword evidence="2" id="KW-0547">Nucleotide-binding</keyword>
<dbReference type="PATRIC" id="fig|1068978.7.peg.7033"/>
<dbReference type="InterPro" id="IPR050221">
    <property type="entry name" value="26S_Proteasome_ATPase"/>
</dbReference>
<keyword evidence="3" id="KW-0067">ATP-binding</keyword>
<evidence type="ECO:0000313" key="6">
    <source>
        <dbReference type="Proteomes" id="UP000062973"/>
    </source>
</evidence>
<dbReference type="Pfam" id="PF00004">
    <property type="entry name" value="AAA"/>
    <property type="match status" value="1"/>
</dbReference>
<accession>A0A076N5R7</accession>
<dbReference type="eggNOG" id="COG1222">
    <property type="taxonomic scope" value="Bacteria"/>
</dbReference>
<comment type="similarity">
    <text evidence="1">Belongs to the AAA ATPase family.</text>
</comment>
<dbReference type="InterPro" id="IPR027417">
    <property type="entry name" value="P-loop_NTPase"/>
</dbReference>
<evidence type="ECO:0000313" key="5">
    <source>
        <dbReference type="EMBL" id="AIJ26636.1"/>
    </source>
</evidence>
<dbReference type="InterPro" id="IPR003959">
    <property type="entry name" value="ATPase_AAA_core"/>
</dbReference>
<protein>
    <submittedName>
        <fullName evidence="5">ATPase</fullName>
    </submittedName>
</protein>
<proteinExistence type="inferred from homology"/>
<dbReference type="Gene3D" id="1.10.8.60">
    <property type="match status" value="1"/>
</dbReference>
<gene>
    <name evidence="5" type="ORF">AMETH_6544</name>
</gene>
<evidence type="ECO:0000256" key="1">
    <source>
        <dbReference type="ARBA" id="ARBA00006914"/>
    </source>
</evidence>
<dbReference type="STRING" id="1068978.AMETH_6544"/>
<dbReference type="HOGENOM" id="CLU_034277_0_0_11"/>
<dbReference type="RefSeq" id="WP_017985406.1">
    <property type="nucleotide sequence ID" value="NZ_AQUL01000001.1"/>
</dbReference>
<evidence type="ECO:0000256" key="3">
    <source>
        <dbReference type="ARBA" id="ARBA00022840"/>
    </source>
</evidence>
<dbReference type="Gene3D" id="3.40.50.300">
    <property type="entry name" value="P-loop containing nucleotide triphosphate hydrolases"/>
    <property type="match status" value="1"/>
</dbReference>
<dbReference type="KEGG" id="amq:AMETH_6544"/>
<dbReference type="GO" id="GO:0016887">
    <property type="term" value="F:ATP hydrolysis activity"/>
    <property type="evidence" value="ECO:0007669"/>
    <property type="project" value="InterPro"/>
</dbReference>
<keyword evidence="6" id="KW-1185">Reference proteome</keyword>
<dbReference type="AlphaFoldDB" id="A0A076N5R7"/>
<feature type="domain" description="AAA+ ATPase" evidence="4">
    <location>
        <begin position="255"/>
        <end position="382"/>
    </location>
</feature>
<dbReference type="PANTHER" id="PTHR23073">
    <property type="entry name" value="26S PROTEASOME REGULATORY SUBUNIT"/>
    <property type="match status" value="1"/>
</dbReference>
<name>A0A076N5R7_AMYME</name>
<dbReference type="SUPFAM" id="SSF52540">
    <property type="entry name" value="P-loop containing nucleoside triphosphate hydrolases"/>
    <property type="match status" value="1"/>
</dbReference>
<evidence type="ECO:0000259" key="4">
    <source>
        <dbReference type="SMART" id="SM00382"/>
    </source>
</evidence>
<dbReference type="GO" id="GO:0005524">
    <property type="term" value="F:ATP binding"/>
    <property type="evidence" value="ECO:0007669"/>
    <property type="project" value="UniProtKB-KW"/>
</dbReference>
<sequence>MGITGEDRKLARGLAGDLRKLVQTAALVVDEDNPAEELISRITGHLGVGFRQIVLVGQDFPPWEHANVHRGVEAYLAERGGEPEWFGVTGANRGHEELTGMLSSARRDGAFELGAVDMATVAIGPEATEEVVQFGLVLTTAPDGGPVVVALRGPNPQHGPAALSKVEVLAGDRAAAGAARDRIEQLAREHDVLRGQVLAFGSSEYRGNELLTFLPRPALTAEQVVLPEGVLPAIEDHIVGIAEHADRLRAAGQHLKRGLLLHGPPGTGKTHTVRYLLSRLSGSTVIILTGAAMRFISKAAELARRLQPSILVVEDVDLVAEDRTMPGAGGSLLFTLLDAMDGIGADADVTFVLTTNRPEALEAALRDRPGRVDLAVEIPRPDAEGRRKLFELYAREVELVADLEPVIAETEGVTASYVKELLRRAVLHEMRDGADGERIRVGDKALTTALRGMQESRNSLTRSLLGS</sequence>
<dbReference type="SMART" id="SM00382">
    <property type="entry name" value="AAA"/>
    <property type="match status" value="1"/>
</dbReference>
<dbReference type="InterPro" id="IPR003593">
    <property type="entry name" value="AAA+_ATPase"/>
</dbReference>
<evidence type="ECO:0000256" key="2">
    <source>
        <dbReference type="ARBA" id="ARBA00022741"/>
    </source>
</evidence>